<evidence type="ECO:0000313" key="2">
    <source>
        <dbReference type="Proteomes" id="UP000027073"/>
    </source>
</evidence>
<sequence>ETSNYVLELPDELAKRGIHPRFHVSKLRPHIANDDALFPNRRLADPYDWGVPDDAEWVVDEVIGHEWNGNRIRFHIKWNMGDTT</sequence>
<dbReference type="EMBL" id="KL198006">
    <property type="protein sequence ID" value="KDQ30050.1"/>
    <property type="molecule type" value="Genomic_DNA"/>
</dbReference>
<evidence type="ECO:0000313" key="1">
    <source>
        <dbReference type="EMBL" id="KDQ30050.1"/>
    </source>
</evidence>
<accession>A0A067NSR5</accession>
<evidence type="ECO:0008006" key="3">
    <source>
        <dbReference type="Google" id="ProtNLM"/>
    </source>
</evidence>
<dbReference type="OrthoDB" id="3158924at2759"/>
<reference evidence="2" key="1">
    <citation type="journal article" date="2014" name="Proc. Natl. Acad. Sci. U.S.A.">
        <title>Extensive sampling of basidiomycete genomes demonstrates inadequacy of the white-rot/brown-rot paradigm for wood decay fungi.</title>
        <authorList>
            <person name="Riley R."/>
            <person name="Salamov A.A."/>
            <person name="Brown D.W."/>
            <person name="Nagy L.G."/>
            <person name="Floudas D."/>
            <person name="Held B.W."/>
            <person name="Levasseur A."/>
            <person name="Lombard V."/>
            <person name="Morin E."/>
            <person name="Otillar R."/>
            <person name="Lindquist E.A."/>
            <person name="Sun H."/>
            <person name="LaButti K.M."/>
            <person name="Schmutz J."/>
            <person name="Jabbour D."/>
            <person name="Luo H."/>
            <person name="Baker S.E."/>
            <person name="Pisabarro A.G."/>
            <person name="Walton J.D."/>
            <person name="Blanchette R.A."/>
            <person name="Henrissat B."/>
            <person name="Martin F."/>
            <person name="Cullen D."/>
            <person name="Hibbett D.S."/>
            <person name="Grigoriev I.V."/>
        </authorList>
    </citation>
    <scope>NUCLEOTIDE SEQUENCE [LARGE SCALE GENOMIC DNA]</scope>
    <source>
        <strain evidence="2">PC15</strain>
    </source>
</reference>
<dbReference type="STRING" id="1137138.A0A067NSR5"/>
<dbReference type="AlphaFoldDB" id="A0A067NSR5"/>
<feature type="non-terminal residue" evidence="1">
    <location>
        <position position="84"/>
    </location>
</feature>
<proteinExistence type="predicted"/>
<organism evidence="1 2">
    <name type="scientific">Pleurotus ostreatus (strain PC15)</name>
    <name type="common">Oyster mushroom</name>
    <dbReference type="NCBI Taxonomy" id="1137138"/>
    <lineage>
        <taxon>Eukaryota</taxon>
        <taxon>Fungi</taxon>
        <taxon>Dikarya</taxon>
        <taxon>Basidiomycota</taxon>
        <taxon>Agaricomycotina</taxon>
        <taxon>Agaricomycetes</taxon>
        <taxon>Agaricomycetidae</taxon>
        <taxon>Agaricales</taxon>
        <taxon>Pleurotineae</taxon>
        <taxon>Pleurotaceae</taxon>
        <taxon>Pleurotus</taxon>
    </lineage>
</organism>
<dbReference type="SUPFAM" id="SSF54160">
    <property type="entry name" value="Chromo domain-like"/>
    <property type="match status" value="1"/>
</dbReference>
<dbReference type="InterPro" id="IPR016197">
    <property type="entry name" value="Chromo-like_dom_sf"/>
</dbReference>
<dbReference type="HOGENOM" id="CLU_132807_2_0_1"/>
<protein>
    <recommendedName>
        <fullName evidence="3">Chromo domain-containing protein</fullName>
    </recommendedName>
</protein>
<name>A0A067NSR5_PLEO1</name>
<dbReference type="Proteomes" id="UP000027073">
    <property type="component" value="Unassembled WGS sequence"/>
</dbReference>
<gene>
    <name evidence="1" type="ORF">PLEOSDRAFT_1030735</name>
</gene>
<feature type="non-terminal residue" evidence="1">
    <location>
        <position position="1"/>
    </location>
</feature>
<dbReference type="InParanoid" id="A0A067NSR5"/>
<dbReference type="VEuPathDB" id="FungiDB:PLEOSDRAFT_1030735"/>